<organism evidence="2 3">
    <name type="scientific">Cuniculiplasma divulgatum</name>
    <dbReference type="NCBI Taxonomy" id="1673428"/>
    <lineage>
        <taxon>Archaea</taxon>
        <taxon>Methanobacteriati</taxon>
        <taxon>Thermoplasmatota</taxon>
        <taxon>Thermoplasmata</taxon>
        <taxon>Thermoplasmatales</taxon>
        <taxon>Cuniculiplasmataceae</taxon>
        <taxon>Cuniculiplasma</taxon>
    </lineage>
</organism>
<reference evidence="3" key="1">
    <citation type="submission" date="2016-06" db="EMBL/GenBank/DDBJ databases">
        <authorList>
            <person name="Toshchakov V.S."/>
        </authorList>
    </citation>
    <scope>NUCLEOTIDE SEQUENCE [LARGE SCALE GENOMIC DNA]</scope>
    <source>
        <strain>PM4 (JCM 30641</strain>
        <strain evidence="3">\VKM B-2940)</strain>
    </source>
</reference>
<dbReference type="STRING" id="1673428.CPM_0967"/>
<dbReference type="KEGG" id="cdiv:CPM_0967"/>
<dbReference type="AlphaFoldDB" id="A0A1R4A7B4"/>
<dbReference type="Proteomes" id="UP000187822">
    <property type="component" value="Chromosome I"/>
</dbReference>
<evidence type="ECO:0000313" key="2">
    <source>
        <dbReference type="EMBL" id="SJK84809.1"/>
    </source>
</evidence>
<dbReference type="InterPro" id="IPR018647">
    <property type="entry name" value="SLFN_3-like_DNA/RNA_helicase"/>
</dbReference>
<accession>A0A1R4A7B4</accession>
<keyword evidence="3" id="KW-1185">Reference proteome</keyword>
<sequence>MYYFVNNSLFYTNNFRKVDVNSAIEELRRNYAIKYRDQPDVKQINAWRGSISALSQYINDGTWVFMEYGFPIGTERVDFLIARRGHAFIIESKGWNSYVKKNEIVSLGDNQEVVNPCYQIQNYVAKMRNFHSSSSLISFDGFVYMYNTRDGNECKILYNGMEVESELKILPVEVCSEEEINVLENGTFRTSRELIDFISANRENIMENVSRKFLNAGFGLSEEQAIIVEKIMNSLRKGERKKYFISGGMGSGKTLMAINLLFMALSEGYQSLLAYRNNRLINTLRRVFGSTYSSLLCFYSMGFNGHFKGLGEENFDSERLRLQKLLIYDEAQRMTIDVMRKTLSYDKTSVYFFDENQILINDEDGRKIVFKSEAERSGTNFEFISLSGYFRMIDGDKYGRFIDGIFTGNDYGNPGEYDLRLFDDINNMIDNLKHKKENEDTRIALLASYTFSDGRKEKKRVINPEIKWLMDPKTEYPQYWMGLHENPFKYCASIYGSQGFETDYVGLIWGEDLVWRDKWVVQPEKITDTIGGRSSIKSVCKSNPERGKEMLFNRYRILLTRGMKGTSVYFEDADTFDHMNSVLEKSRISVRST</sequence>
<name>A0A1R4A7B4_9ARCH</name>
<gene>
    <name evidence="2" type="ORF">CPM_0967</name>
</gene>
<dbReference type="Gene3D" id="3.40.50.300">
    <property type="entry name" value="P-loop containing nucleotide triphosphate hydrolases"/>
    <property type="match status" value="1"/>
</dbReference>
<proteinExistence type="predicted"/>
<evidence type="ECO:0000259" key="1">
    <source>
        <dbReference type="Pfam" id="PF09848"/>
    </source>
</evidence>
<dbReference type="Pfam" id="PF09848">
    <property type="entry name" value="SLFN-g3_helicase"/>
    <property type="match status" value="1"/>
</dbReference>
<dbReference type="InterPro" id="IPR027417">
    <property type="entry name" value="P-loop_NTPase"/>
</dbReference>
<evidence type="ECO:0000313" key="3">
    <source>
        <dbReference type="Proteomes" id="UP000187822"/>
    </source>
</evidence>
<dbReference type="EMBL" id="LT719092">
    <property type="protein sequence ID" value="SJK84809.1"/>
    <property type="molecule type" value="Genomic_DNA"/>
</dbReference>
<protein>
    <submittedName>
        <fullName evidence="2">NERD domain protein</fullName>
    </submittedName>
</protein>
<feature type="domain" description="Schlafen group 3-like DNA/RNA helicase" evidence="1">
    <location>
        <begin position="242"/>
        <end position="572"/>
    </location>
</feature>
<dbReference type="SUPFAM" id="SSF52540">
    <property type="entry name" value="P-loop containing nucleoside triphosphate hydrolases"/>
    <property type="match status" value="1"/>
</dbReference>